<feature type="compositionally biased region" description="Acidic residues" evidence="1">
    <location>
        <begin position="878"/>
        <end position="891"/>
    </location>
</feature>
<name>A0A6A3WNN7_9STRA</name>
<feature type="region of interest" description="Disordered" evidence="1">
    <location>
        <begin position="581"/>
        <end position="646"/>
    </location>
</feature>
<evidence type="ECO:0000313" key="3">
    <source>
        <dbReference type="Proteomes" id="UP000440367"/>
    </source>
</evidence>
<comment type="caution">
    <text evidence="2">The sequence shown here is derived from an EMBL/GenBank/DDBJ whole genome shotgun (WGS) entry which is preliminary data.</text>
</comment>
<feature type="region of interest" description="Disordered" evidence="1">
    <location>
        <begin position="665"/>
        <end position="773"/>
    </location>
</feature>
<feature type="compositionally biased region" description="Polar residues" evidence="1">
    <location>
        <begin position="52"/>
        <end position="63"/>
    </location>
</feature>
<feature type="region of interest" description="Disordered" evidence="1">
    <location>
        <begin position="792"/>
        <end position="1008"/>
    </location>
</feature>
<dbReference type="Proteomes" id="UP000440367">
    <property type="component" value="Unassembled WGS sequence"/>
</dbReference>
<dbReference type="EMBL" id="QXGD01002451">
    <property type="protein sequence ID" value="KAE9188460.1"/>
    <property type="molecule type" value="Genomic_DNA"/>
</dbReference>
<feature type="compositionally biased region" description="Low complexity" evidence="1">
    <location>
        <begin position="724"/>
        <end position="762"/>
    </location>
</feature>
<feature type="compositionally biased region" description="Basic and acidic residues" evidence="1">
    <location>
        <begin position="613"/>
        <end position="627"/>
    </location>
</feature>
<feature type="compositionally biased region" description="Basic and acidic residues" evidence="1">
    <location>
        <begin position="847"/>
        <end position="862"/>
    </location>
</feature>
<feature type="compositionally biased region" description="Pro residues" evidence="1">
    <location>
        <begin position="581"/>
        <end position="592"/>
    </location>
</feature>
<feature type="compositionally biased region" description="Low complexity" evidence="1">
    <location>
        <begin position="665"/>
        <end position="688"/>
    </location>
</feature>
<protein>
    <submittedName>
        <fullName evidence="2">Uncharacterized protein</fullName>
    </submittedName>
</protein>
<gene>
    <name evidence="2" type="ORF">PF002_g25307</name>
</gene>
<evidence type="ECO:0000313" key="2">
    <source>
        <dbReference type="EMBL" id="KAE9188460.1"/>
    </source>
</evidence>
<feature type="compositionally biased region" description="Low complexity" evidence="1">
    <location>
        <begin position="936"/>
        <end position="1004"/>
    </location>
</feature>
<reference evidence="2 3" key="1">
    <citation type="submission" date="2018-08" db="EMBL/GenBank/DDBJ databases">
        <title>Genomic investigation of the strawberry pathogen Phytophthora fragariae indicates pathogenicity is determined by transcriptional variation in three key races.</title>
        <authorList>
            <person name="Adams T.M."/>
            <person name="Armitage A.D."/>
            <person name="Sobczyk M.K."/>
            <person name="Bates H.J."/>
            <person name="Dunwell J.M."/>
            <person name="Nellist C.F."/>
            <person name="Harrison R.J."/>
        </authorList>
    </citation>
    <scope>NUCLEOTIDE SEQUENCE [LARGE SCALE GENOMIC DNA]</scope>
    <source>
        <strain evidence="2 3">BC-1</strain>
    </source>
</reference>
<feature type="compositionally biased region" description="Pro residues" evidence="1">
    <location>
        <begin position="202"/>
        <end position="213"/>
    </location>
</feature>
<feature type="region of interest" description="Disordered" evidence="1">
    <location>
        <begin position="108"/>
        <end position="268"/>
    </location>
</feature>
<feature type="compositionally biased region" description="Low complexity" evidence="1">
    <location>
        <begin position="191"/>
        <end position="201"/>
    </location>
</feature>
<feature type="compositionally biased region" description="Low complexity" evidence="1">
    <location>
        <begin position="903"/>
        <end position="914"/>
    </location>
</feature>
<sequence length="1358" mass="144160">MAKPAVSDPGEAAHVSDSAVAGPASSASSASGATGSAPSSDPPATEDAAESSPRTNDRSQVGSVSARPLLAPVPCNPSVWAPVMGVAFSSRFPDDPLFESPLELEEFFRVHSPSPPPSPDVAAEPGASSNPDSQRPGFQLRSILKDRSAGDSFPLVEPPQEPTRDDPAMRPVSPASPAEPEDSTCPSPAYSKTNSSLSSCTPSPPRTPVPPGFRPDGLMEAGIPRQPSADSPGPSPSSPVLSAGRFAPNDSPPSLVGSPCSAAEDESTPTTVAELWSLLQRQERARRDHEKNQARLTAYALLRPPTSSDAGFHRDLLSAESASRMLEILQADAPEPPCSTKELAELRVRDAQLTRENNALTRRMETAVVEASRLSHKLAVVVRERDEWKKEGQRHTELITFFRKIVCTHEAQMREMSRQSNRRVDSSQMLVDHLRRMVETRDKDLDRLMGHLKERDVAYTALQGVSSSYFAQIQEAAQVVSSGGLGRALRFANQTIHEQRQVIQQQKNILRHNGQIAVTDPALTLAAAAGLDAPGLSPSELAINARLCRLLEARWPGLARISDDELREVTLRVSGLVAPVNPPVSTPTPNPVIPASSAEPDESTLDFDVPSVEPRRVPESRYARDHLTPATRPSVRLPTTPSTTSTVSGAAVSVAAVSQVSGQTLLGSTDSSGDTAGASSAADVNTPPRSTPAPPAAATPNSAPSPAIPAPVVSASTKKKKTKASQPASSAAAEPSSSSRSVKSSQPGAKSTKSAGTKKSISPRTTGKRMAAQNARVLQALEIQTLEASDDAVLGNADGTPSASADNPVIVGSSSASSESDQTEELVSSAAHSAASSADSDSESGDSADRSARHLKDAKALEALHTWSTKMKDANANDGDDDDEEEDEELEDKPAPPAQVDNSTSATPAASSSSRGGTKRVRQSSPRSSSKKARKTSTAAKTAQKSASAKSAAHKPTSSKSAATKSTPSKSTAHKPASSKSTVAKAAKSGSASSGQSAGSSAGSDLPDVLTLPLETLRTRAAQAVARESRVPAQMKIWRNPSFFHLGSARCWDKILALCSVAIEMETIDGKSCVKPTPSSPEGLAAFLDVTSTQHPCQRLCTKLPELGFFMSPKVLHRVESRRSSPKTAPPVEIVVECWLKCRGERPDLMKIFIALYERMHWVVDSSVILGLHPDLNPGRTPAELALALKLWQQYSHERKRRSDALRPVLNELYGTLYQASKVVDSANDQPAPGLDPELYFDPSVPFAPPANLPWVPASADWCAASALVDWEEPWCAWWLRQLALHPYNECFLPLHPEFPVFSSADFDHAQVRSLVAEDVDPSAPTPPLCSAQAPTPANREELSIFESILEASDDASA</sequence>
<proteinExistence type="predicted"/>
<feature type="compositionally biased region" description="Low complexity" evidence="1">
    <location>
        <begin position="15"/>
        <end position="45"/>
    </location>
</feature>
<feature type="compositionally biased region" description="Low complexity" evidence="1">
    <location>
        <begin position="828"/>
        <end position="839"/>
    </location>
</feature>
<feature type="compositionally biased region" description="Low complexity" evidence="1">
    <location>
        <begin position="698"/>
        <end position="716"/>
    </location>
</feature>
<organism evidence="2 3">
    <name type="scientific">Phytophthora fragariae</name>
    <dbReference type="NCBI Taxonomy" id="53985"/>
    <lineage>
        <taxon>Eukaryota</taxon>
        <taxon>Sar</taxon>
        <taxon>Stramenopiles</taxon>
        <taxon>Oomycota</taxon>
        <taxon>Peronosporomycetes</taxon>
        <taxon>Peronosporales</taxon>
        <taxon>Peronosporaceae</taxon>
        <taxon>Phytophthora</taxon>
    </lineage>
</organism>
<accession>A0A6A3WNN7</accession>
<evidence type="ECO:0000256" key="1">
    <source>
        <dbReference type="SAM" id="MobiDB-lite"/>
    </source>
</evidence>
<feature type="region of interest" description="Disordered" evidence="1">
    <location>
        <begin position="1"/>
        <end position="75"/>
    </location>
</feature>